<keyword evidence="5 10" id="KW-0560">Oxidoreductase</keyword>
<dbReference type="InterPro" id="IPR009075">
    <property type="entry name" value="AcylCo_DH/oxidase_C"/>
</dbReference>
<dbReference type="SUPFAM" id="SSF47203">
    <property type="entry name" value="Acyl-CoA dehydrogenase C-terminal domain-like"/>
    <property type="match status" value="1"/>
</dbReference>
<feature type="domain" description="Acetyl-CoA dehydrogenase-like C-terminal" evidence="15">
    <location>
        <begin position="462"/>
        <end position="579"/>
    </location>
</feature>
<dbReference type="InterPro" id="IPR037069">
    <property type="entry name" value="AcylCoA_DH/ox_N_sf"/>
</dbReference>
<feature type="domain" description="Acyl-CoA dehydrogenase/oxidase C-terminal" evidence="12">
    <location>
        <begin position="283"/>
        <end position="448"/>
    </location>
</feature>
<dbReference type="InterPro" id="IPR036250">
    <property type="entry name" value="AcylCo_DH-like_C"/>
</dbReference>
<dbReference type="Proteomes" id="UP000252086">
    <property type="component" value="Unassembled WGS sequence"/>
</dbReference>
<dbReference type="OrthoDB" id="9764895at2"/>
<sequence length="589" mass="63711">MSDYQYPVNDILFSLLSIADINKLSPYLEEPVDQELLEAILGEAGKLSEQVIAPINASGDSEGSRVENGEVIEAKGFKEAFKAYTDGGWVGLSGDPEYGGQGLPSFIATAVNEGVQSANLAFSLCPLLSHGAIEAISHHASDELKSQYLPKMLSGEWAGTMNLTEPSAGSDLAAIACKAIPDGDAYRIKGQKIYITWGDHQMSDNIIHLVLARLPDAPEGVKGISLFLAPKFLLDDAGEPSQRNDVQVVSVEHKLGIHASPTCVMSFGENEGALGYLVGEKHQGLKAMFTMMNNARQGVGLQGLAIAERAYQQALAYAKERKQGMKADRSGKAAIIEHPDVLRMLMTMKSQIDAMRSLVYVAAVENDLSHIADGEVKQKAVARTALYTPIVKGWITEQAQEITSLAIQVHGGMGFIEETGVAQHARDARILPIYEGTNGIQAIDLIGRKLYADKGAAMQDLLAEMGADLDQWKADNFNAPLEKLENALEQAKQATDFCLAAMQKDSTLGTGSAYAYMMLMGYVVGAWLQIKALAASQQDAQMGNQQKQSWCQSVVFYCDHILPRASAFYQAIESGHESVEVLNETSFAR</sequence>
<keyword evidence="3 10" id="KW-0285">Flavoprotein</keyword>
<comment type="cofactor">
    <cofactor evidence="1 10">
        <name>FAD</name>
        <dbReference type="ChEBI" id="CHEBI:57692"/>
    </cofactor>
</comment>
<evidence type="ECO:0000259" key="15">
    <source>
        <dbReference type="Pfam" id="PF12806"/>
    </source>
</evidence>
<dbReference type="InterPro" id="IPR013786">
    <property type="entry name" value="AcylCoA_DH/ox_N"/>
</dbReference>
<dbReference type="InterPro" id="IPR025878">
    <property type="entry name" value="Acyl-CoA_dh-like_C_dom"/>
</dbReference>
<dbReference type="InterPro" id="IPR009100">
    <property type="entry name" value="AcylCoA_DH/oxidase_NM_dom_sf"/>
</dbReference>
<reference evidence="16 17" key="1">
    <citation type="submission" date="2018-06" db="EMBL/GenBank/DDBJ databases">
        <title>Genomic Encyclopedia of Type Strains, Phase III (KMG-III): the genomes of soil and plant-associated and newly described type strains.</title>
        <authorList>
            <person name="Whitman W."/>
        </authorList>
    </citation>
    <scope>NUCLEOTIDE SEQUENCE [LARGE SCALE GENOMIC DNA]</scope>
    <source>
        <strain evidence="16 17">CECT 7732</strain>
    </source>
</reference>
<evidence type="ECO:0000256" key="9">
    <source>
        <dbReference type="ARBA" id="ARBA00069043"/>
    </source>
</evidence>
<dbReference type="FunFam" id="2.40.110.10:FF:000031">
    <property type="entry name" value="Acyl-CoA dehydrogenase, putative"/>
    <property type="match status" value="1"/>
</dbReference>
<keyword evidence="17" id="KW-1185">Reference proteome</keyword>
<dbReference type="InterPro" id="IPR052166">
    <property type="entry name" value="Diverse_Acyl-CoA_DH"/>
</dbReference>
<dbReference type="PANTHER" id="PTHR42803:SF1">
    <property type="entry name" value="BROAD-SPECIFICITY LINEAR ACYL-COA DEHYDROGENASE FADE5"/>
    <property type="match status" value="1"/>
</dbReference>
<dbReference type="Pfam" id="PF02770">
    <property type="entry name" value="Acyl-CoA_dh_M"/>
    <property type="match status" value="1"/>
</dbReference>
<evidence type="ECO:0000259" key="14">
    <source>
        <dbReference type="Pfam" id="PF02771"/>
    </source>
</evidence>
<feature type="domain" description="Acyl-CoA oxidase/dehydrogenase middle" evidence="13">
    <location>
        <begin position="161"/>
        <end position="267"/>
    </location>
</feature>
<comment type="catalytic activity">
    <reaction evidence="6">
        <text>3-(methylsulfanyl)propanoyl-CoA + oxidized [electron-transfer flavoprotein] + H(+) = 3-(methylsulfanyl)acryloyl-CoA + reduced [electron-transfer flavoprotein]</text>
        <dbReference type="Rhea" id="RHEA:52612"/>
        <dbReference type="Rhea" id="RHEA-COMP:10685"/>
        <dbReference type="Rhea" id="RHEA-COMP:10686"/>
        <dbReference type="ChEBI" id="CHEBI:15378"/>
        <dbReference type="ChEBI" id="CHEBI:57692"/>
        <dbReference type="ChEBI" id="CHEBI:58307"/>
        <dbReference type="ChEBI" id="CHEBI:82815"/>
        <dbReference type="ChEBI" id="CHEBI:84994"/>
        <dbReference type="EC" id="1.3.99.41"/>
    </reaction>
    <physiologicalReaction direction="left-to-right" evidence="6">
        <dbReference type="Rhea" id="RHEA:52613"/>
    </physiologicalReaction>
</comment>
<evidence type="ECO:0000256" key="5">
    <source>
        <dbReference type="ARBA" id="ARBA00023002"/>
    </source>
</evidence>
<evidence type="ECO:0000256" key="10">
    <source>
        <dbReference type="RuleBase" id="RU362125"/>
    </source>
</evidence>
<dbReference type="Pfam" id="PF12806">
    <property type="entry name" value="Acyl-CoA_dh_C"/>
    <property type="match status" value="1"/>
</dbReference>
<keyword evidence="4 10" id="KW-0274">FAD</keyword>
<dbReference type="RefSeq" id="WP_113875621.1">
    <property type="nucleotide sequence ID" value="NZ_QNRF01000012.1"/>
</dbReference>
<dbReference type="EMBL" id="QNRF01000012">
    <property type="protein sequence ID" value="RBO79625.1"/>
    <property type="molecule type" value="Genomic_DNA"/>
</dbReference>
<protein>
    <recommendedName>
        <fullName evidence="9">3-methylmercaptopropionyl-CoA dehydrogenase</fullName>
        <ecNumber evidence="8">1.3.99.41</ecNumber>
    </recommendedName>
</protein>
<evidence type="ECO:0000256" key="1">
    <source>
        <dbReference type="ARBA" id="ARBA00001974"/>
    </source>
</evidence>
<dbReference type="SUPFAM" id="SSF56645">
    <property type="entry name" value="Acyl-CoA dehydrogenase NM domain-like"/>
    <property type="match status" value="1"/>
</dbReference>
<evidence type="ECO:0000256" key="11">
    <source>
        <dbReference type="SAM" id="Coils"/>
    </source>
</evidence>
<evidence type="ECO:0000313" key="17">
    <source>
        <dbReference type="Proteomes" id="UP000252086"/>
    </source>
</evidence>
<dbReference type="InterPro" id="IPR046373">
    <property type="entry name" value="Acyl-CoA_Oxase/DH_mid-dom_sf"/>
</dbReference>
<gene>
    <name evidence="16" type="ORF">DFP76_1127</name>
</gene>
<evidence type="ECO:0000259" key="12">
    <source>
        <dbReference type="Pfam" id="PF00441"/>
    </source>
</evidence>
<organism evidence="16 17">
    <name type="scientific">Marinomonas aquiplantarum</name>
    <dbReference type="NCBI Taxonomy" id="491951"/>
    <lineage>
        <taxon>Bacteria</taxon>
        <taxon>Pseudomonadati</taxon>
        <taxon>Pseudomonadota</taxon>
        <taxon>Gammaproteobacteria</taxon>
        <taxon>Oceanospirillales</taxon>
        <taxon>Oceanospirillaceae</taxon>
        <taxon>Marinomonas</taxon>
    </lineage>
</organism>
<dbReference type="Gene3D" id="1.10.540.10">
    <property type="entry name" value="Acyl-CoA dehydrogenase/oxidase, N-terminal domain"/>
    <property type="match status" value="1"/>
</dbReference>
<dbReference type="EC" id="1.3.99.41" evidence="8"/>
<evidence type="ECO:0000256" key="2">
    <source>
        <dbReference type="ARBA" id="ARBA00009347"/>
    </source>
</evidence>
<dbReference type="AlphaFoldDB" id="A0A366CTJ0"/>
<evidence type="ECO:0000256" key="8">
    <source>
        <dbReference type="ARBA" id="ARBA00066694"/>
    </source>
</evidence>
<evidence type="ECO:0000256" key="6">
    <source>
        <dbReference type="ARBA" id="ARBA00051388"/>
    </source>
</evidence>
<dbReference type="PANTHER" id="PTHR42803">
    <property type="entry name" value="ACYL-COA DEHYDROGENASE"/>
    <property type="match status" value="1"/>
</dbReference>
<evidence type="ECO:0000256" key="3">
    <source>
        <dbReference type="ARBA" id="ARBA00022630"/>
    </source>
</evidence>
<feature type="coiled-coil region" evidence="11">
    <location>
        <begin position="474"/>
        <end position="501"/>
    </location>
</feature>
<feature type="domain" description="Acyl-CoA dehydrogenase/oxidase N-terminal" evidence="14">
    <location>
        <begin position="77"/>
        <end position="156"/>
    </location>
</feature>
<comment type="similarity">
    <text evidence="2 10">Belongs to the acyl-CoA dehydrogenase family.</text>
</comment>
<dbReference type="Pfam" id="PF00441">
    <property type="entry name" value="Acyl-CoA_dh_1"/>
    <property type="match status" value="1"/>
</dbReference>
<evidence type="ECO:0000259" key="13">
    <source>
        <dbReference type="Pfam" id="PF02770"/>
    </source>
</evidence>
<name>A0A366CTJ0_9GAMM</name>
<dbReference type="GO" id="GO:0016627">
    <property type="term" value="F:oxidoreductase activity, acting on the CH-CH group of donors"/>
    <property type="evidence" value="ECO:0007669"/>
    <property type="project" value="InterPro"/>
</dbReference>
<dbReference type="Pfam" id="PF02771">
    <property type="entry name" value="Acyl-CoA_dh_N"/>
    <property type="match status" value="1"/>
</dbReference>
<evidence type="ECO:0000256" key="4">
    <source>
        <dbReference type="ARBA" id="ARBA00022827"/>
    </source>
</evidence>
<evidence type="ECO:0000256" key="7">
    <source>
        <dbReference type="ARBA" id="ARBA00058683"/>
    </source>
</evidence>
<keyword evidence="11" id="KW-0175">Coiled coil</keyword>
<proteinExistence type="inferred from homology"/>
<dbReference type="Gene3D" id="2.40.110.10">
    <property type="entry name" value="Butyryl-CoA Dehydrogenase, subunit A, domain 2"/>
    <property type="match status" value="1"/>
</dbReference>
<comment type="function">
    <text evidence="7">Involved in the assimilation of dimethylsulphoniopropionate (DMSP), an important compound in the fixation of carbon in marine phytoplankton, by mediating the conversion of 3-(methylthio)propanoyl-CoA (MMPA-CoA) to 3-(methylthio)acryloyl-CoA (MTA-CoA).</text>
</comment>
<comment type="caution">
    <text evidence="16">The sequence shown here is derived from an EMBL/GenBank/DDBJ whole genome shotgun (WGS) entry which is preliminary data.</text>
</comment>
<accession>A0A366CTJ0</accession>
<dbReference type="Gene3D" id="1.20.140.10">
    <property type="entry name" value="Butyryl-CoA Dehydrogenase, subunit A, domain 3"/>
    <property type="match status" value="1"/>
</dbReference>
<evidence type="ECO:0000313" key="16">
    <source>
        <dbReference type="EMBL" id="RBO79625.1"/>
    </source>
</evidence>
<dbReference type="GO" id="GO:0050660">
    <property type="term" value="F:flavin adenine dinucleotide binding"/>
    <property type="evidence" value="ECO:0007669"/>
    <property type="project" value="InterPro"/>
</dbReference>
<dbReference type="InterPro" id="IPR006091">
    <property type="entry name" value="Acyl-CoA_Oxase/DH_mid-dom"/>
</dbReference>